<dbReference type="OrthoDB" id="6088948at2"/>
<comment type="similarity">
    <text evidence="2 5">Belongs to the histone-like protein H-NS family.</text>
</comment>
<feature type="DNA-binding region" evidence="6">
    <location>
        <begin position="111"/>
        <end position="116"/>
    </location>
</feature>
<organism evidence="9 10">
    <name type="scientific">[Enterobacter] lignolyticus</name>
    <dbReference type="NCBI Taxonomy" id="1334193"/>
    <lineage>
        <taxon>Bacteria</taxon>
        <taxon>Pseudomonadati</taxon>
        <taxon>Pseudomonadota</taxon>
        <taxon>Gammaproteobacteria</taxon>
        <taxon>Enterobacterales</taxon>
        <taxon>Enterobacteriaceae</taxon>
        <taxon>Pluralibacter</taxon>
    </lineage>
</organism>
<evidence type="ECO:0000256" key="6">
    <source>
        <dbReference type="PIRSR" id="PIRSR002096-1"/>
    </source>
</evidence>
<evidence type="ECO:0000256" key="5">
    <source>
        <dbReference type="PIRNR" id="PIRNR002096"/>
    </source>
</evidence>
<sequence length="133" mass="15043">MSLMLNKLNNMRLLRAMSREFSIDVLDEMLEKVRVVTEEKRAQAQEQRQSQAQKQEKISTWLEAMQAEGISVQDLFTTAPGVCDGVKKRAPRPAKYRYTDVNGEMKTWTGQGRTPKPIAQALAGGKSLNDFLI</sequence>
<dbReference type="GO" id="GO:0032993">
    <property type="term" value="C:protein-DNA complex"/>
    <property type="evidence" value="ECO:0007669"/>
    <property type="project" value="TreeGrafter"/>
</dbReference>
<evidence type="ECO:0000256" key="1">
    <source>
        <dbReference type="ARBA" id="ARBA00004453"/>
    </source>
</evidence>
<dbReference type="GO" id="GO:0030527">
    <property type="term" value="F:structural constituent of chromatin"/>
    <property type="evidence" value="ECO:0007669"/>
    <property type="project" value="InterPro"/>
</dbReference>
<name>A0A806X887_9ENTR</name>
<dbReference type="PIRSF" id="PIRSF002096">
    <property type="entry name" value="HnS"/>
    <property type="match status" value="1"/>
</dbReference>
<keyword evidence="7" id="KW-0175">Coiled coil</keyword>
<dbReference type="InterPro" id="IPR027444">
    <property type="entry name" value="H-NS_C_dom"/>
</dbReference>
<gene>
    <name evidence="9" type="ORF">AO703_16355</name>
</gene>
<dbReference type="GO" id="GO:0003681">
    <property type="term" value="F:bent DNA binding"/>
    <property type="evidence" value="ECO:0007669"/>
    <property type="project" value="TreeGrafter"/>
</dbReference>
<dbReference type="KEGG" id="kle:AO703_16355"/>
<reference evidence="10" key="1">
    <citation type="submission" date="2015-10" db="EMBL/GenBank/DDBJ databases">
        <title>Complete Genome Sequencing of Klebsiella sp. strain G5.</title>
        <authorList>
            <person name="Chan K.-G."/>
            <person name="Chen J.-W."/>
        </authorList>
    </citation>
    <scope>NUCLEOTIDE SEQUENCE [LARGE SCALE GENOMIC DNA]</scope>
    <source>
        <strain evidence="10">G5</strain>
    </source>
</reference>
<keyword evidence="4 5" id="KW-0238">DNA-binding</keyword>
<dbReference type="GO" id="GO:0001217">
    <property type="term" value="F:DNA-binding transcription repressor activity"/>
    <property type="evidence" value="ECO:0007669"/>
    <property type="project" value="TreeGrafter"/>
</dbReference>
<dbReference type="InterPro" id="IPR001801">
    <property type="entry name" value="Histone_HNS"/>
</dbReference>
<dbReference type="AlphaFoldDB" id="A0A806X887"/>
<proteinExistence type="inferred from homology"/>
<dbReference type="SUPFAM" id="SSF81273">
    <property type="entry name" value="H-NS histone-like proteins"/>
    <property type="match status" value="2"/>
</dbReference>
<evidence type="ECO:0000313" key="10">
    <source>
        <dbReference type="Proteomes" id="UP000069162"/>
    </source>
</evidence>
<dbReference type="GO" id="GO:0000976">
    <property type="term" value="F:transcription cis-regulatory region binding"/>
    <property type="evidence" value="ECO:0007669"/>
    <property type="project" value="TreeGrafter"/>
</dbReference>
<dbReference type="GO" id="GO:0003680">
    <property type="term" value="F:minor groove of adenine-thymine-rich DNA binding"/>
    <property type="evidence" value="ECO:0007669"/>
    <property type="project" value="TreeGrafter"/>
</dbReference>
<dbReference type="InterPro" id="IPR037150">
    <property type="entry name" value="H-NS_C_dom_sf"/>
</dbReference>
<dbReference type="Gene3D" id="1.10.287.1050">
    <property type="entry name" value="H-NS histone-like proteins"/>
    <property type="match status" value="1"/>
</dbReference>
<dbReference type="GO" id="GO:0005829">
    <property type="term" value="C:cytosol"/>
    <property type="evidence" value="ECO:0007669"/>
    <property type="project" value="TreeGrafter"/>
</dbReference>
<dbReference type="RefSeq" id="WP_062741750.1">
    <property type="nucleotide sequence ID" value="NZ_CP012871.1"/>
</dbReference>
<evidence type="ECO:0000256" key="4">
    <source>
        <dbReference type="ARBA" id="ARBA00023125"/>
    </source>
</evidence>
<protein>
    <recommendedName>
        <fullName evidence="5">DNA-binding protein</fullName>
    </recommendedName>
</protein>
<evidence type="ECO:0000259" key="8">
    <source>
        <dbReference type="SMART" id="SM00528"/>
    </source>
</evidence>
<dbReference type="Gene3D" id="4.10.430.10">
    <property type="entry name" value="Histone-like protein H-NS, C-terminal domain"/>
    <property type="match status" value="1"/>
</dbReference>
<comment type="subcellular location">
    <subcellularLocation>
        <location evidence="1">Cytoplasm</location>
        <location evidence="1">Nucleoid</location>
    </subcellularLocation>
</comment>
<evidence type="ECO:0000256" key="7">
    <source>
        <dbReference type="SAM" id="Coils"/>
    </source>
</evidence>
<dbReference type="FunFam" id="4.10.430.10:FF:000001">
    <property type="entry name" value="DNA-binding protein"/>
    <property type="match status" value="1"/>
</dbReference>
<feature type="coiled-coil region" evidence="7">
    <location>
        <begin position="26"/>
        <end position="55"/>
    </location>
</feature>
<evidence type="ECO:0000256" key="3">
    <source>
        <dbReference type="ARBA" id="ARBA00022490"/>
    </source>
</evidence>
<feature type="domain" description="DNA-binding protein H-NS-like C-terminal" evidence="8">
    <location>
        <begin position="86"/>
        <end position="133"/>
    </location>
</feature>
<dbReference type="GO" id="GO:0046983">
    <property type="term" value="F:protein dimerization activity"/>
    <property type="evidence" value="ECO:0007669"/>
    <property type="project" value="InterPro"/>
</dbReference>
<dbReference type="Proteomes" id="UP000069162">
    <property type="component" value="Chromosome"/>
</dbReference>
<evidence type="ECO:0000256" key="2">
    <source>
        <dbReference type="ARBA" id="ARBA00010610"/>
    </source>
</evidence>
<dbReference type="EMBL" id="CP012871">
    <property type="protein sequence ID" value="ALR77795.1"/>
    <property type="molecule type" value="Genomic_DNA"/>
</dbReference>
<dbReference type="SMART" id="SM00528">
    <property type="entry name" value="HNS"/>
    <property type="match status" value="1"/>
</dbReference>
<dbReference type="Pfam" id="PF22470">
    <property type="entry name" value="Histone_HNS_N"/>
    <property type="match status" value="1"/>
</dbReference>
<dbReference type="PANTHER" id="PTHR38097">
    <property type="match status" value="1"/>
</dbReference>
<keyword evidence="3" id="KW-0963">Cytoplasm</keyword>
<dbReference type="InterPro" id="IPR054180">
    <property type="entry name" value="H-NS-like_N"/>
</dbReference>
<accession>A0A806X887</accession>
<dbReference type="GO" id="GO:0009295">
    <property type="term" value="C:nucleoid"/>
    <property type="evidence" value="ECO:0007669"/>
    <property type="project" value="UniProtKB-SubCell"/>
</dbReference>
<dbReference type="PANTHER" id="PTHR38097:SF2">
    <property type="entry name" value="DNA-BINDING PROTEIN STPA"/>
    <property type="match status" value="1"/>
</dbReference>
<dbReference type="NCBIfam" id="NF007656">
    <property type="entry name" value="PRK10328.1"/>
    <property type="match status" value="1"/>
</dbReference>
<evidence type="ECO:0000313" key="9">
    <source>
        <dbReference type="EMBL" id="ALR77795.1"/>
    </source>
</evidence>
<dbReference type="InterPro" id="IPR027454">
    <property type="entry name" value="Histone_HNS_N"/>
</dbReference>
<dbReference type="Pfam" id="PF00816">
    <property type="entry name" value="Histone_HNS"/>
    <property type="match status" value="1"/>
</dbReference>